<feature type="domain" description="Terpene synthase metal-binding" evidence="8">
    <location>
        <begin position="269"/>
        <end position="508"/>
    </location>
</feature>
<dbReference type="SUPFAM" id="SSF48576">
    <property type="entry name" value="Terpenoid synthases"/>
    <property type="match status" value="1"/>
</dbReference>
<dbReference type="InterPro" id="IPR036965">
    <property type="entry name" value="Terpene_synth_N_sf"/>
</dbReference>
<evidence type="ECO:0000256" key="5">
    <source>
        <dbReference type="ARBA" id="ARBA00038405"/>
    </source>
</evidence>
<evidence type="ECO:0000259" key="7">
    <source>
        <dbReference type="Pfam" id="PF01397"/>
    </source>
</evidence>
<dbReference type="InterPro" id="IPR008930">
    <property type="entry name" value="Terpenoid_cyclase/PrenylTrfase"/>
</dbReference>
<feature type="domain" description="Terpene synthase N-terminal" evidence="7">
    <location>
        <begin position="35"/>
        <end position="212"/>
    </location>
</feature>
<dbReference type="FunFam" id="1.10.600.10:FF:000007">
    <property type="entry name" value="Isoprene synthase, chloroplastic"/>
    <property type="match status" value="1"/>
</dbReference>
<comment type="pathway">
    <text evidence="1">Secondary metabolite biosynthesis; terpenoid biosynthesis.</text>
</comment>
<comment type="similarity">
    <text evidence="5">Belongs to the terpene synthase family. Tpsa subfamily.</text>
</comment>
<dbReference type="InterPro" id="IPR005630">
    <property type="entry name" value="Terpene_synthase_metal-bd"/>
</dbReference>
<dbReference type="InterPro" id="IPR034741">
    <property type="entry name" value="Terpene_cyclase-like_1_C"/>
</dbReference>
<evidence type="ECO:0000256" key="3">
    <source>
        <dbReference type="ARBA" id="ARBA00022842"/>
    </source>
</evidence>
<evidence type="ECO:0000256" key="4">
    <source>
        <dbReference type="ARBA" id="ARBA00023239"/>
    </source>
</evidence>
<comment type="caution">
    <text evidence="9">The sequence shown here is derived from an EMBL/GenBank/DDBJ whole genome shotgun (WGS) entry which is preliminary data.</text>
</comment>
<dbReference type="InterPro" id="IPR044814">
    <property type="entry name" value="Terpene_cyclase_plant_C1"/>
</dbReference>
<reference evidence="9 10" key="1">
    <citation type="submission" date="2021-07" db="EMBL/GenBank/DDBJ databases">
        <title>The Aristolochia fimbriata genome: insights into angiosperm evolution, floral development and chemical biosynthesis.</title>
        <authorList>
            <person name="Jiao Y."/>
        </authorList>
    </citation>
    <scope>NUCLEOTIDE SEQUENCE [LARGE SCALE GENOMIC DNA]</scope>
    <source>
        <strain evidence="9">IBCAS-2021</strain>
        <tissue evidence="9">Leaf</tissue>
    </source>
</reference>
<protein>
    <submittedName>
        <fullName evidence="9">Uncharacterized protein</fullName>
    </submittedName>
</protein>
<evidence type="ECO:0000313" key="9">
    <source>
        <dbReference type="EMBL" id="KAG9444303.1"/>
    </source>
</evidence>
<dbReference type="Pfam" id="PF01397">
    <property type="entry name" value="Terpene_synth"/>
    <property type="match status" value="1"/>
</dbReference>
<evidence type="ECO:0000256" key="2">
    <source>
        <dbReference type="ARBA" id="ARBA00022723"/>
    </source>
</evidence>
<accession>A0AAV7EAQ4</accession>
<dbReference type="AlphaFoldDB" id="A0AAV7EAQ4"/>
<organism evidence="9 10">
    <name type="scientific">Aristolochia fimbriata</name>
    <name type="common">White veined hardy Dutchman's pipe vine</name>
    <dbReference type="NCBI Taxonomy" id="158543"/>
    <lineage>
        <taxon>Eukaryota</taxon>
        <taxon>Viridiplantae</taxon>
        <taxon>Streptophyta</taxon>
        <taxon>Embryophyta</taxon>
        <taxon>Tracheophyta</taxon>
        <taxon>Spermatophyta</taxon>
        <taxon>Magnoliopsida</taxon>
        <taxon>Magnoliidae</taxon>
        <taxon>Piperales</taxon>
        <taxon>Aristolochiaceae</taxon>
        <taxon>Aristolochia</taxon>
    </lineage>
</organism>
<dbReference type="SFLD" id="SFLDG01019">
    <property type="entry name" value="Terpene_Cyclase_Like_1_C_Termi"/>
    <property type="match status" value="1"/>
</dbReference>
<dbReference type="InterPro" id="IPR008949">
    <property type="entry name" value="Isoprenoid_synthase_dom_sf"/>
</dbReference>
<dbReference type="Gene3D" id="1.50.10.130">
    <property type="entry name" value="Terpene synthase, N-terminal domain"/>
    <property type="match status" value="1"/>
</dbReference>
<evidence type="ECO:0000256" key="1">
    <source>
        <dbReference type="ARBA" id="ARBA00004721"/>
    </source>
</evidence>
<keyword evidence="2" id="KW-0479">Metal-binding</keyword>
<dbReference type="GO" id="GO:0051762">
    <property type="term" value="P:sesquiterpene biosynthetic process"/>
    <property type="evidence" value="ECO:0007669"/>
    <property type="project" value="UniProtKB-ARBA"/>
</dbReference>
<dbReference type="Gene3D" id="1.10.600.10">
    <property type="entry name" value="Farnesyl Diphosphate Synthase"/>
    <property type="match status" value="1"/>
</dbReference>
<evidence type="ECO:0000313" key="10">
    <source>
        <dbReference type="Proteomes" id="UP000825729"/>
    </source>
</evidence>
<dbReference type="GO" id="GO:0000287">
    <property type="term" value="F:magnesium ion binding"/>
    <property type="evidence" value="ECO:0007669"/>
    <property type="project" value="InterPro"/>
</dbReference>
<keyword evidence="3" id="KW-0460">Magnesium</keyword>
<keyword evidence="10" id="KW-1185">Reference proteome</keyword>
<dbReference type="InterPro" id="IPR001906">
    <property type="entry name" value="Terpene_synth_N"/>
</dbReference>
<evidence type="ECO:0000259" key="8">
    <source>
        <dbReference type="Pfam" id="PF03936"/>
    </source>
</evidence>
<gene>
    <name evidence="9" type="ORF">H6P81_015643</name>
</gene>
<sequence>MAALSSPCVASSFSYAEGKESKELRRSAEYHPTVWGNQFITISIDQEKLDEWSKRVTDLKEEVMKMLENAKGSEKLEMELIDNLQRLGVAYHFEKEIEEALKLMYNNSGLSPESTDWDLHSTALQFRLLRRRGYRVSSDVFSKFLDQQGKFKEALTTDPNGMLSLYEAAFLGTHREAILDEALAFTKKHLQLAVNAHGHLKHPLEAMVKHALELPLYRRIYRLDSRNYITFYEMQEGHSEKLLELAKYDYNRLQSLNKKELGEVSRWWKELKLAEKLSFARDRAVECYFWPVAVYHEPKYSRGRVHATKVIALTTVIDDIYDVYGTLNELELFTHAIQSWDLAAMDQLPDYMKDCYIALLDCIKAMEEDLAPQGKSHHVLYLIESMKRLCRAYLVEARWFNQRYIPGVDEYIQCSLVSCTYPMITTLCCVGMGDEVQEELFTWLESDPTIVDGTSRVCRFMDDIVSSEFEQKRGHVASAVQCYVKEQGLSEEEACKKLREMTDIAWKDINEACLEPAPFPVPLLQRIVGLARVMEDLYQYGDGLSFSNTYTKEKVAVMLVNEIPI</sequence>
<name>A0AAV7EAQ4_ARIFI</name>
<evidence type="ECO:0000256" key="6">
    <source>
        <dbReference type="SAM" id="Coils"/>
    </source>
</evidence>
<dbReference type="CDD" id="cd00684">
    <property type="entry name" value="Terpene_cyclase_plant_C1"/>
    <property type="match status" value="1"/>
</dbReference>
<dbReference type="InterPro" id="IPR050148">
    <property type="entry name" value="Terpene_synthase-like"/>
</dbReference>
<dbReference type="SUPFAM" id="SSF48239">
    <property type="entry name" value="Terpenoid cyclases/Protein prenyltransferases"/>
    <property type="match status" value="1"/>
</dbReference>
<dbReference type="Proteomes" id="UP000825729">
    <property type="component" value="Unassembled WGS sequence"/>
</dbReference>
<dbReference type="EMBL" id="JAINDJ010000006">
    <property type="protein sequence ID" value="KAG9444303.1"/>
    <property type="molecule type" value="Genomic_DNA"/>
</dbReference>
<dbReference type="Pfam" id="PF03936">
    <property type="entry name" value="Terpene_synth_C"/>
    <property type="match status" value="1"/>
</dbReference>
<keyword evidence="6" id="KW-0175">Coiled coil</keyword>
<proteinExistence type="inferred from homology"/>
<dbReference type="PANTHER" id="PTHR31225:SF93">
    <property type="entry name" value="ALPHA-HUMULENE_(-)-(E)-BETA-CARYOPHYLLENE SYNTHASE"/>
    <property type="match status" value="1"/>
</dbReference>
<dbReference type="FunFam" id="1.50.10.130:FF:000001">
    <property type="entry name" value="Isoprene synthase, chloroplastic"/>
    <property type="match status" value="1"/>
</dbReference>
<dbReference type="PANTHER" id="PTHR31225">
    <property type="entry name" value="OS04G0344100 PROTEIN-RELATED"/>
    <property type="match status" value="1"/>
</dbReference>
<keyword evidence="4" id="KW-0456">Lyase</keyword>
<feature type="coiled-coil region" evidence="6">
    <location>
        <begin position="42"/>
        <end position="69"/>
    </location>
</feature>
<dbReference type="SFLD" id="SFLDS00005">
    <property type="entry name" value="Isoprenoid_Synthase_Type_I"/>
    <property type="match status" value="1"/>
</dbReference>
<dbReference type="GO" id="GO:0010333">
    <property type="term" value="F:terpene synthase activity"/>
    <property type="evidence" value="ECO:0007669"/>
    <property type="project" value="InterPro"/>
</dbReference>
<dbReference type="GO" id="GO:0016102">
    <property type="term" value="P:diterpenoid biosynthetic process"/>
    <property type="evidence" value="ECO:0007669"/>
    <property type="project" value="InterPro"/>
</dbReference>